<reference evidence="1" key="1">
    <citation type="submission" date="2019-02" db="EMBL/GenBank/DDBJ databases">
        <authorList>
            <person name="Gruber-Vodicka R. H."/>
            <person name="Seah K. B. B."/>
        </authorList>
    </citation>
    <scope>NUCLEOTIDE SEQUENCE</scope>
    <source>
        <strain evidence="1">BECK_S313</strain>
    </source>
</reference>
<proteinExistence type="predicted"/>
<organism evidence="1">
    <name type="scientific">Candidatus Kentrum sp. LPFa</name>
    <dbReference type="NCBI Taxonomy" id="2126335"/>
    <lineage>
        <taxon>Bacteria</taxon>
        <taxon>Pseudomonadati</taxon>
        <taxon>Pseudomonadota</taxon>
        <taxon>Gammaproteobacteria</taxon>
        <taxon>Candidatus Kentrum</taxon>
    </lineage>
</organism>
<evidence type="ECO:0000313" key="1">
    <source>
        <dbReference type="EMBL" id="VFK24004.1"/>
    </source>
</evidence>
<gene>
    <name evidence="1" type="ORF">BECKLPF1236B_GA0070989_13892</name>
</gene>
<protein>
    <submittedName>
        <fullName evidence="1">Phage-related protein</fullName>
    </submittedName>
</protein>
<dbReference type="EMBL" id="CAADFK010000389">
    <property type="protein sequence ID" value="VFK24004.1"/>
    <property type="molecule type" value="Genomic_DNA"/>
</dbReference>
<accession>A0A450X3V6</accession>
<dbReference type="Pfam" id="PF05973">
    <property type="entry name" value="Gp49"/>
    <property type="match status" value="1"/>
</dbReference>
<sequence length="101" mass="11804">MNAKIDEELMALPEDMRARFSRIAFLIEEMSLERIREPHVKHLYGSLWEIRMTSRTGIGRALYVVTAEKNVVVVRAFVKKTRKTPRHEIGLALERAKEVLR</sequence>
<dbReference type="AlphaFoldDB" id="A0A450X3V6"/>
<name>A0A450X3V6_9GAMM</name>
<dbReference type="InterPro" id="IPR009241">
    <property type="entry name" value="HigB-like"/>
</dbReference>